<dbReference type="Proteomes" id="UP000326678">
    <property type="component" value="Chromosome Gxm1"/>
</dbReference>
<proteinExistence type="predicted"/>
<dbReference type="AlphaFoldDB" id="A0A5P8W5V9"/>
<protein>
    <submittedName>
        <fullName evidence="2">Uncharacterized protein</fullName>
    </submittedName>
</protein>
<dbReference type="KEGG" id="nsh:GXM_05393"/>
<dbReference type="EMBL" id="CP045226">
    <property type="protein sequence ID" value="QFS47901.1"/>
    <property type="molecule type" value="Genomic_DNA"/>
</dbReference>
<name>A0A5P8W5V9_9NOSO</name>
<evidence type="ECO:0000256" key="1">
    <source>
        <dbReference type="SAM" id="MobiDB-lite"/>
    </source>
</evidence>
<evidence type="ECO:0000313" key="2">
    <source>
        <dbReference type="EMBL" id="QFS47901.1"/>
    </source>
</evidence>
<feature type="region of interest" description="Disordered" evidence="1">
    <location>
        <begin position="30"/>
        <end position="53"/>
    </location>
</feature>
<accession>A0A5P8W5V9</accession>
<organism evidence="2 3">
    <name type="scientific">Nostoc sphaeroides CCNUC1</name>
    <dbReference type="NCBI Taxonomy" id="2653204"/>
    <lineage>
        <taxon>Bacteria</taxon>
        <taxon>Bacillati</taxon>
        <taxon>Cyanobacteriota</taxon>
        <taxon>Cyanophyceae</taxon>
        <taxon>Nostocales</taxon>
        <taxon>Nostocaceae</taxon>
        <taxon>Nostoc</taxon>
    </lineage>
</organism>
<gene>
    <name evidence="2" type="ORF">GXM_05393</name>
</gene>
<reference evidence="2 3" key="1">
    <citation type="submission" date="2019-10" db="EMBL/GenBank/DDBJ databases">
        <title>Genomic and transcriptomic insights into the perfect genentic adaptation of a filamentous nitrogen-fixing cyanobacterium to rice fields.</title>
        <authorList>
            <person name="Chen Z."/>
        </authorList>
    </citation>
    <scope>NUCLEOTIDE SEQUENCE [LARGE SCALE GENOMIC DNA]</scope>
    <source>
        <strain evidence="2">CCNUC1</strain>
    </source>
</reference>
<keyword evidence="3" id="KW-1185">Reference proteome</keyword>
<dbReference type="RefSeq" id="WP_194198645.1">
    <property type="nucleotide sequence ID" value="NZ_CP045226.1"/>
</dbReference>
<evidence type="ECO:0000313" key="3">
    <source>
        <dbReference type="Proteomes" id="UP000326678"/>
    </source>
</evidence>
<sequence>MNDNSNDISGCITFSDKKFFQDLDAEEAMSISGGMKKQEGDGPVEGGPDGIGDLWSFNESGGELLRNLPMGR</sequence>